<feature type="transmembrane region" description="Helical" evidence="2">
    <location>
        <begin position="81"/>
        <end position="106"/>
    </location>
</feature>
<proteinExistence type="predicted"/>
<reference evidence="3" key="1">
    <citation type="submission" date="2020-03" db="EMBL/GenBank/DDBJ databases">
        <authorList>
            <person name="Weist P."/>
        </authorList>
    </citation>
    <scope>NUCLEOTIDE SEQUENCE</scope>
</reference>
<dbReference type="Proteomes" id="UP001153269">
    <property type="component" value="Unassembled WGS sequence"/>
</dbReference>
<keyword evidence="2" id="KW-0812">Transmembrane</keyword>
<dbReference type="AlphaFoldDB" id="A0A9N7TGW2"/>
<keyword evidence="4" id="KW-1185">Reference proteome</keyword>
<protein>
    <submittedName>
        <fullName evidence="3">Uncharacterized protein</fullName>
    </submittedName>
</protein>
<feature type="region of interest" description="Disordered" evidence="1">
    <location>
        <begin position="158"/>
        <end position="186"/>
    </location>
</feature>
<keyword evidence="2" id="KW-1133">Transmembrane helix</keyword>
<name>A0A9N7TGW2_PLEPL</name>
<evidence type="ECO:0000256" key="2">
    <source>
        <dbReference type="SAM" id="Phobius"/>
    </source>
</evidence>
<evidence type="ECO:0000313" key="4">
    <source>
        <dbReference type="Proteomes" id="UP001153269"/>
    </source>
</evidence>
<evidence type="ECO:0000313" key="3">
    <source>
        <dbReference type="EMBL" id="CAB1412536.1"/>
    </source>
</evidence>
<comment type="caution">
    <text evidence="3">The sequence shown here is derived from an EMBL/GenBank/DDBJ whole genome shotgun (WGS) entry which is preliminary data.</text>
</comment>
<sequence length="186" mass="20136">MCRNLKLDRPAVPSSGHDVTTAARGKALVTVRQSTAQLWSACLPRSSTEPTSNVSSCPPGGAMSGMEPTVDSVVAQPLPAYWYYVLAGVGAILLLVTGTVVVILCCHRYHWATKKTSSSGHHHSVMYQSGQHSNQQAQQNCYQNQNLSYNLIHSPDQSHLYPGPGPGPDPMLTIRLEKDDSYGSRC</sequence>
<gene>
    <name evidence="3" type="ORF">PLEPLA_LOCUS228</name>
</gene>
<keyword evidence="2" id="KW-0472">Membrane</keyword>
<evidence type="ECO:0000256" key="1">
    <source>
        <dbReference type="SAM" id="MobiDB-lite"/>
    </source>
</evidence>
<feature type="compositionally biased region" description="Basic and acidic residues" evidence="1">
    <location>
        <begin position="175"/>
        <end position="186"/>
    </location>
</feature>
<organism evidence="3 4">
    <name type="scientific">Pleuronectes platessa</name>
    <name type="common">European plaice</name>
    <dbReference type="NCBI Taxonomy" id="8262"/>
    <lineage>
        <taxon>Eukaryota</taxon>
        <taxon>Metazoa</taxon>
        <taxon>Chordata</taxon>
        <taxon>Craniata</taxon>
        <taxon>Vertebrata</taxon>
        <taxon>Euteleostomi</taxon>
        <taxon>Actinopterygii</taxon>
        <taxon>Neopterygii</taxon>
        <taxon>Teleostei</taxon>
        <taxon>Neoteleostei</taxon>
        <taxon>Acanthomorphata</taxon>
        <taxon>Carangaria</taxon>
        <taxon>Pleuronectiformes</taxon>
        <taxon>Pleuronectoidei</taxon>
        <taxon>Pleuronectidae</taxon>
        <taxon>Pleuronectes</taxon>
    </lineage>
</organism>
<accession>A0A9N7TGW2</accession>
<dbReference type="EMBL" id="CADEAL010000005">
    <property type="protein sequence ID" value="CAB1412536.1"/>
    <property type="molecule type" value="Genomic_DNA"/>
</dbReference>